<keyword evidence="5 8" id="KW-1133">Transmembrane helix</keyword>
<feature type="transmembrane region" description="Helical" evidence="8">
    <location>
        <begin position="133"/>
        <end position="151"/>
    </location>
</feature>
<keyword evidence="11" id="KW-1185">Reference proteome</keyword>
<dbReference type="EMBL" id="AVPS01000001">
    <property type="protein sequence ID" value="KGM52913.1"/>
    <property type="molecule type" value="Genomic_DNA"/>
</dbReference>
<dbReference type="STRING" id="1122185.N792_01380"/>
<feature type="transmembrane region" description="Helical" evidence="8">
    <location>
        <begin position="374"/>
        <end position="393"/>
    </location>
</feature>
<name>A0A0A0ES27_9GAMM</name>
<evidence type="ECO:0000259" key="9">
    <source>
        <dbReference type="Pfam" id="PF00361"/>
    </source>
</evidence>
<dbReference type="InterPro" id="IPR001750">
    <property type="entry name" value="ND/Mrp_TM"/>
</dbReference>
<evidence type="ECO:0000256" key="5">
    <source>
        <dbReference type="ARBA" id="ARBA00022989"/>
    </source>
</evidence>
<dbReference type="eggNOG" id="COG0651">
    <property type="taxonomic scope" value="Bacteria"/>
</dbReference>
<evidence type="ECO:0000313" key="10">
    <source>
        <dbReference type="EMBL" id="KGM52913.1"/>
    </source>
</evidence>
<evidence type="ECO:0000256" key="7">
    <source>
        <dbReference type="RuleBase" id="RU000320"/>
    </source>
</evidence>
<feature type="transmembrane region" description="Helical" evidence="8">
    <location>
        <begin position="473"/>
        <end position="495"/>
    </location>
</feature>
<dbReference type="PRINTS" id="PR01437">
    <property type="entry name" value="NUOXDRDTASE4"/>
</dbReference>
<sequence>MNHLAILPVLIPLLGAAASLFVEHRRIGTTVQRSVAWVSMLATLAAAVALVMRAGEGQILVYLLGDWPARLGIALMVDRLSALMVLVTGLLAVACLLHACSGWDRRAPHFHALFQFQLVGLNGAFLTGDVFNLFVFFEVLLIASYGLMLSGGRGVRMAAGLHYVAFNVAASTLFLIALGLLYGLLGTLNMAELAARIAQLPAHDLMMVKATIGLLLVVFCAKAALLPLYLWLPETYTRAPAAVAALFVVMTKVGIYAILRIGALLLGEPAGALAGYGWSWLLPAAVATLALAALGVLAASRLRMLAAYLVLVSAATLLIAFGLRQPDTIGAGLYYLAHSTFVAAAIFLIADFVRRSRGDAGDFTELLAPLPARGLVAVMYLVAAMSVAGIPPLSGFIGKLALLQAVPAADVAWVWSAILISSLMVIVGLTRAGSRVFWRTPAMLQAAGEPPVAVAAPGIAPARPRHATRPLESAAIALLLGYGIAMSLAAGPIIGYTQAAGAQLMAPGDYIEQLRATLPDRRAP</sequence>
<evidence type="ECO:0000256" key="3">
    <source>
        <dbReference type="ARBA" id="ARBA00022475"/>
    </source>
</evidence>
<keyword evidence="3" id="KW-1003">Cell membrane</keyword>
<dbReference type="NCBIfam" id="NF009309">
    <property type="entry name" value="PRK12666.1"/>
    <property type="match status" value="1"/>
</dbReference>
<protein>
    <submittedName>
        <fullName evidence="10">Cation:proton antiporter</fullName>
    </submittedName>
</protein>
<proteinExistence type="inferred from homology"/>
<dbReference type="InterPro" id="IPR050586">
    <property type="entry name" value="CPA3_Na-H_Antiporter_D"/>
</dbReference>
<evidence type="ECO:0000256" key="8">
    <source>
        <dbReference type="SAM" id="Phobius"/>
    </source>
</evidence>
<evidence type="ECO:0000256" key="4">
    <source>
        <dbReference type="ARBA" id="ARBA00022692"/>
    </source>
</evidence>
<organism evidence="10 11">
    <name type="scientific">Lysobacter concretionis Ko07 = DSM 16239</name>
    <dbReference type="NCBI Taxonomy" id="1122185"/>
    <lineage>
        <taxon>Bacteria</taxon>
        <taxon>Pseudomonadati</taxon>
        <taxon>Pseudomonadota</taxon>
        <taxon>Gammaproteobacteria</taxon>
        <taxon>Lysobacterales</taxon>
        <taxon>Lysobacteraceae</taxon>
        <taxon>Novilysobacter</taxon>
    </lineage>
</organism>
<evidence type="ECO:0000256" key="2">
    <source>
        <dbReference type="ARBA" id="ARBA00005346"/>
    </source>
</evidence>
<dbReference type="InterPro" id="IPR003918">
    <property type="entry name" value="NADH_UbQ_OxRdtase"/>
</dbReference>
<dbReference type="GO" id="GO:0005886">
    <property type="term" value="C:plasma membrane"/>
    <property type="evidence" value="ECO:0007669"/>
    <property type="project" value="UniProtKB-SubCell"/>
</dbReference>
<feature type="transmembrane region" description="Helical" evidence="8">
    <location>
        <begin position="335"/>
        <end position="353"/>
    </location>
</feature>
<dbReference type="GO" id="GO:0008137">
    <property type="term" value="F:NADH dehydrogenase (ubiquinone) activity"/>
    <property type="evidence" value="ECO:0007669"/>
    <property type="project" value="InterPro"/>
</dbReference>
<dbReference type="PANTHER" id="PTHR42703:SF1">
    <property type="entry name" value="NA(+)_H(+) ANTIPORTER SUBUNIT D1"/>
    <property type="match status" value="1"/>
</dbReference>
<accession>A0A0A0ES27</accession>
<feature type="domain" description="NADH:quinone oxidoreductase/Mrp antiporter transmembrane" evidence="9">
    <location>
        <begin position="128"/>
        <end position="424"/>
    </location>
</feature>
<feature type="transmembrane region" description="Helical" evidence="8">
    <location>
        <begin position="110"/>
        <end position="127"/>
    </location>
</feature>
<evidence type="ECO:0000313" key="11">
    <source>
        <dbReference type="Proteomes" id="UP000030017"/>
    </source>
</evidence>
<gene>
    <name evidence="10" type="ORF">N792_01380</name>
</gene>
<dbReference type="OrthoDB" id="9768329at2"/>
<evidence type="ECO:0000256" key="6">
    <source>
        <dbReference type="ARBA" id="ARBA00023136"/>
    </source>
</evidence>
<dbReference type="GO" id="GO:0042773">
    <property type="term" value="P:ATP synthesis coupled electron transport"/>
    <property type="evidence" value="ECO:0007669"/>
    <property type="project" value="InterPro"/>
</dbReference>
<dbReference type="RefSeq" id="WP_036191747.1">
    <property type="nucleotide sequence ID" value="NZ_AVPS01000001.1"/>
</dbReference>
<dbReference type="AlphaFoldDB" id="A0A0A0ES27"/>
<evidence type="ECO:0000256" key="1">
    <source>
        <dbReference type="ARBA" id="ARBA00004651"/>
    </source>
</evidence>
<comment type="caution">
    <text evidence="10">The sequence shown here is derived from an EMBL/GenBank/DDBJ whole genome shotgun (WGS) entry which is preliminary data.</text>
</comment>
<feature type="transmembrane region" description="Helical" evidence="8">
    <location>
        <begin position="34"/>
        <end position="52"/>
    </location>
</feature>
<comment type="similarity">
    <text evidence="2">Belongs to the CPA3 antiporters (TC 2.A.63) subunit D family.</text>
</comment>
<feature type="transmembrane region" description="Helical" evidence="8">
    <location>
        <begin position="413"/>
        <end position="433"/>
    </location>
</feature>
<dbReference type="Proteomes" id="UP000030017">
    <property type="component" value="Unassembled WGS sequence"/>
</dbReference>
<feature type="transmembrane region" description="Helical" evidence="8">
    <location>
        <begin position="205"/>
        <end position="231"/>
    </location>
</feature>
<dbReference type="Pfam" id="PF00361">
    <property type="entry name" value="Proton_antipo_M"/>
    <property type="match status" value="1"/>
</dbReference>
<feature type="transmembrane region" description="Helical" evidence="8">
    <location>
        <begin position="278"/>
        <end position="298"/>
    </location>
</feature>
<feature type="transmembrane region" description="Helical" evidence="8">
    <location>
        <begin position="305"/>
        <end position="323"/>
    </location>
</feature>
<reference evidence="10 11" key="1">
    <citation type="submission" date="2013-08" db="EMBL/GenBank/DDBJ databases">
        <title>Genome sequencing of Lysobacter.</title>
        <authorList>
            <person name="Zhang S."/>
            <person name="Wang G."/>
        </authorList>
    </citation>
    <scope>NUCLEOTIDE SEQUENCE [LARGE SCALE GENOMIC DNA]</scope>
    <source>
        <strain evidence="10 11">Ko07</strain>
    </source>
</reference>
<dbReference type="PANTHER" id="PTHR42703">
    <property type="entry name" value="NADH DEHYDROGENASE"/>
    <property type="match status" value="1"/>
</dbReference>
<feature type="transmembrane region" description="Helical" evidence="8">
    <location>
        <begin position="163"/>
        <end position="185"/>
    </location>
</feature>
<keyword evidence="4 7" id="KW-0812">Transmembrane</keyword>
<comment type="subcellular location">
    <subcellularLocation>
        <location evidence="1">Cell membrane</location>
        <topology evidence="1">Multi-pass membrane protein</topology>
    </subcellularLocation>
    <subcellularLocation>
        <location evidence="7">Membrane</location>
        <topology evidence="7">Multi-pass membrane protein</topology>
    </subcellularLocation>
</comment>
<feature type="transmembrane region" description="Helical" evidence="8">
    <location>
        <begin position="243"/>
        <end position="266"/>
    </location>
</feature>
<feature type="transmembrane region" description="Helical" evidence="8">
    <location>
        <begin position="83"/>
        <end position="103"/>
    </location>
</feature>
<keyword evidence="6 8" id="KW-0472">Membrane</keyword>